<dbReference type="Proteomes" id="UP000188145">
    <property type="component" value="Chromosome"/>
</dbReference>
<organism evidence="2 3">
    <name type="scientific">Tessaracoccus aquimaris</name>
    <dbReference type="NCBI Taxonomy" id="1332264"/>
    <lineage>
        <taxon>Bacteria</taxon>
        <taxon>Bacillati</taxon>
        <taxon>Actinomycetota</taxon>
        <taxon>Actinomycetes</taxon>
        <taxon>Propionibacteriales</taxon>
        <taxon>Propionibacteriaceae</taxon>
        <taxon>Tessaracoccus</taxon>
    </lineage>
</organism>
<reference evidence="3" key="1">
    <citation type="submission" date="2017-02" db="EMBL/GenBank/DDBJ databases">
        <title>Tessaracoccus aquaemaris sp. nov., isolated from the intestine of a Korean rockfish, Sebastes schlegelii, in a marine aquaculture pond.</title>
        <authorList>
            <person name="Tak E.J."/>
            <person name="Bae J.-W."/>
        </authorList>
    </citation>
    <scope>NUCLEOTIDE SEQUENCE [LARGE SCALE GENOMIC DNA]</scope>
    <source>
        <strain evidence="3">NSG39</strain>
    </source>
</reference>
<proteinExistence type="predicted"/>
<keyword evidence="1" id="KW-1133">Transmembrane helix</keyword>
<dbReference type="EMBL" id="CP019606">
    <property type="protein sequence ID" value="AQP48049.1"/>
    <property type="molecule type" value="Genomic_DNA"/>
</dbReference>
<sequence length="272" mass="28759">MGRAPGFSPPVGRTGGCAFTLDVQWILDVIDRVKQVVDRIGRTVQQVVRIAQKILGALGGIADLFCWMPGVGKVLKSAVERACKIIDRTVGFITKGINTSLEVFKHVLAPWEVRSAGKSIADELAPKCQTFALQYQRGHFKSAETWTGDASDAFFSSIKVQEEAADSTAKGAKAFGDAVHQMGAKGVEITVTFVTQYITTAIGVIVAALEMAAVPVGTAIGAAQVIGLITKIIAYVMTWINAMIGLISSMVTMENAAHQAVPGGTWPPAVVG</sequence>
<dbReference type="STRING" id="1332264.BW730_11685"/>
<keyword evidence="1" id="KW-0472">Membrane</keyword>
<dbReference type="KEGG" id="tes:BW730_11685"/>
<protein>
    <submittedName>
        <fullName evidence="2">Uncharacterized protein</fullName>
    </submittedName>
</protein>
<keyword evidence="3" id="KW-1185">Reference proteome</keyword>
<gene>
    <name evidence="2" type="ORF">BW730_11685</name>
</gene>
<feature type="transmembrane region" description="Helical" evidence="1">
    <location>
        <begin position="232"/>
        <end position="251"/>
    </location>
</feature>
<evidence type="ECO:0000313" key="2">
    <source>
        <dbReference type="EMBL" id="AQP48049.1"/>
    </source>
</evidence>
<evidence type="ECO:0000256" key="1">
    <source>
        <dbReference type="SAM" id="Phobius"/>
    </source>
</evidence>
<dbReference type="AlphaFoldDB" id="A0A1Q2CPL3"/>
<accession>A0A1Q2CPL3</accession>
<evidence type="ECO:0000313" key="3">
    <source>
        <dbReference type="Proteomes" id="UP000188145"/>
    </source>
</evidence>
<name>A0A1Q2CPL3_9ACTN</name>
<feature type="transmembrane region" description="Helical" evidence="1">
    <location>
        <begin position="197"/>
        <end position="220"/>
    </location>
</feature>
<keyword evidence="1" id="KW-0812">Transmembrane</keyword>